<protein>
    <submittedName>
        <fullName evidence="2">Uncharacterized protein</fullName>
    </submittedName>
</protein>
<dbReference type="EMBL" id="FR687359">
    <property type="protein sequence ID" value="CBW76146.1"/>
    <property type="molecule type" value="Genomic_DNA"/>
</dbReference>
<dbReference type="AlphaFoldDB" id="E5ALX5"/>
<proteinExistence type="predicted"/>
<evidence type="ECO:0000256" key="1">
    <source>
        <dbReference type="SAM" id="MobiDB-lite"/>
    </source>
</evidence>
<dbReference type="KEGG" id="brh:RBRH_02164"/>
<accession>E5ALX5</accession>
<name>E5ALX5_MYCRK</name>
<dbReference type="HOGENOM" id="CLU_3023271_0_0_4"/>
<reference evidence="2 3" key="1">
    <citation type="journal article" date="2011" name="J. Bacteriol.">
        <title>Complete genome sequence of Burkholderia rhizoxinica, an endosymbiont of Rhizopus microsporus.</title>
        <authorList>
            <person name="Lackner G."/>
            <person name="Moebius N."/>
            <person name="Partida-Martinez L."/>
            <person name="Hertweck C."/>
        </authorList>
    </citation>
    <scope>NUCLEOTIDE SEQUENCE [LARGE SCALE GENOMIC DNA]</scope>
    <source>
        <strain evidence="3">DSM 19002 / CIP 109453 / HKI 454</strain>
    </source>
</reference>
<feature type="region of interest" description="Disordered" evidence="1">
    <location>
        <begin position="1"/>
        <end position="21"/>
    </location>
</feature>
<dbReference type="Proteomes" id="UP000007437">
    <property type="component" value="Chromosome"/>
</dbReference>
<evidence type="ECO:0000313" key="3">
    <source>
        <dbReference type="Proteomes" id="UP000007437"/>
    </source>
</evidence>
<gene>
    <name evidence="2" type="ordered locus">RBRH_02164</name>
</gene>
<sequence length="55" mass="6035">MDRVGHRRERRRMSGVASPAQPAAWGGRIFVCGVDWVEVADCMVSLVRFVDASSG</sequence>
<evidence type="ECO:0000313" key="2">
    <source>
        <dbReference type="EMBL" id="CBW76146.1"/>
    </source>
</evidence>
<feature type="compositionally biased region" description="Basic residues" evidence="1">
    <location>
        <begin position="1"/>
        <end position="13"/>
    </location>
</feature>
<organism evidence="2 3">
    <name type="scientific">Mycetohabitans rhizoxinica (strain DSM 19002 / CIP 109453 / HKI 454)</name>
    <name type="common">Paraburkholderia rhizoxinica</name>
    <dbReference type="NCBI Taxonomy" id="882378"/>
    <lineage>
        <taxon>Bacteria</taxon>
        <taxon>Pseudomonadati</taxon>
        <taxon>Pseudomonadota</taxon>
        <taxon>Betaproteobacteria</taxon>
        <taxon>Burkholderiales</taxon>
        <taxon>Burkholderiaceae</taxon>
        <taxon>Mycetohabitans</taxon>
    </lineage>
</organism>